<sequence length="424" mass="48798">MKVKFTDTTKHNTKYKGLRPFTHGRRVWKDDAATEKIKYENAVGGVLFDEKLLVLEGNELPELFVIWKIAFMNRIYNHSSLSWDSKITVLTRICRNEALAVVNNTLSKCRDGATVHFEKISIKARVDALDTDSPDDSDDDAEFQAYAIFGSDHAGKSAYIQLRRTIHQFKVDLNFGIRKWAERLEDFQSYLPHCPWNAGERRGQLPKPFTEFEMREILEHNLVFEQLMELYNMDWSVQDQPYKETITKLEGLEATIIREKLMQKRVAALEGGDSSGRVNNKKRKAYNGDSNNDSSQSSNANSGQCPHCKKRHKGVCRFKPSATDEAFSTSKSSKFNKPQRQYINQLIEAAVKKTRGESHVVESDEDDENNWSKNMTQGEHMFVLSAAQHDQGTDSPDIDIDEDDLRQFRKNYKAVQKKLKKSRK</sequence>
<dbReference type="Proteomes" id="UP000095751">
    <property type="component" value="Unassembled WGS sequence"/>
</dbReference>
<dbReference type="EMBL" id="KV784360">
    <property type="protein sequence ID" value="OEU14504.1"/>
    <property type="molecule type" value="Genomic_DNA"/>
</dbReference>
<accession>A0A1E7F8Q1</accession>
<name>A0A1E7F8Q1_9STRA</name>
<gene>
    <name evidence="2" type="ORF">FRACYDRAFT_241050</name>
</gene>
<dbReference type="AlphaFoldDB" id="A0A1E7F8Q1"/>
<evidence type="ECO:0000313" key="3">
    <source>
        <dbReference type="Proteomes" id="UP000095751"/>
    </source>
</evidence>
<keyword evidence="3" id="KW-1185">Reference proteome</keyword>
<evidence type="ECO:0000313" key="2">
    <source>
        <dbReference type="EMBL" id="OEU14504.1"/>
    </source>
</evidence>
<evidence type="ECO:0000256" key="1">
    <source>
        <dbReference type="SAM" id="MobiDB-lite"/>
    </source>
</evidence>
<proteinExistence type="predicted"/>
<protein>
    <submittedName>
        <fullName evidence="2">Uncharacterized protein</fullName>
    </submittedName>
</protein>
<dbReference type="InParanoid" id="A0A1E7F8Q1"/>
<organism evidence="2 3">
    <name type="scientific">Fragilariopsis cylindrus CCMP1102</name>
    <dbReference type="NCBI Taxonomy" id="635003"/>
    <lineage>
        <taxon>Eukaryota</taxon>
        <taxon>Sar</taxon>
        <taxon>Stramenopiles</taxon>
        <taxon>Ochrophyta</taxon>
        <taxon>Bacillariophyta</taxon>
        <taxon>Bacillariophyceae</taxon>
        <taxon>Bacillariophycidae</taxon>
        <taxon>Bacillariales</taxon>
        <taxon>Bacillariaceae</taxon>
        <taxon>Fragilariopsis</taxon>
    </lineage>
</organism>
<reference evidence="2 3" key="1">
    <citation type="submission" date="2016-09" db="EMBL/GenBank/DDBJ databases">
        <title>Extensive genetic diversity and differential bi-allelic expression allows diatom success in the polar Southern Ocean.</title>
        <authorList>
            <consortium name="DOE Joint Genome Institute"/>
            <person name="Mock T."/>
            <person name="Otillar R.P."/>
            <person name="Strauss J."/>
            <person name="Dupont C."/>
            <person name="Frickenhaus S."/>
            <person name="Maumus F."/>
            <person name="Mcmullan M."/>
            <person name="Sanges R."/>
            <person name="Schmutz J."/>
            <person name="Toseland A."/>
            <person name="Valas R."/>
            <person name="Veluchamy A."/>
            <person name="Ward B.J."/>
            <person name="Allen A."/>
            <person name="Barry K."/>
            <person name="Falciatore A."/>
            <person name="Ferrante M."/>
            <person name="Fortunato A.E."/>
            <person name="Gloeckner G."/>
            <person name="Gruber A."/>
            <person name="Hipkin R."/>
            <person name="Janech M."/>
            <person name="Kroth P."/>
            <person name="Leese F."/>
            <person name="Lindquist E."/>
            <person name="Lyon B.R."/>
            <person name="Martin J."/>
            <person name="Mayer C."/>
            <person name="Parker M."/>
            <person name="Quesneville H."/>
            <person name="Raymond J."/>
            <person name="Uhlig C."/>
            <person name="Valentin K.U."/>
            <person name="Worden A.Z."/>
            <person name="Armbrust E.V."/>
            <person name="Bowler C."/>
            <person name="Green B."/>
            <person name="Moulton V."/>
            <person name="Van Oosterhout C."/>
            <person name="Grigoriev I."/>
        </authorList>
    </citation>
    <scope>NUCLEOTIDE SEQUENCE [LARGE SCALE GENOMIC DNA]</scope>
    <source>
        <strain evidence="2 3">CCMP1102</strain>
    </source>
</reference>
<feature type="compositionally biased region" description="Low complexity" evidence="1">
    <location>
        <begin position="287"/>
        <end position="304"/>
    </location>
</feature>
<dbReference type="KEGG" id="fcy:FRACYDRAFT_241050"/>
<feature type="region of interest" description="Disordered" evidence="1">
    <location>
        <begin position="268"/>
        <end position="310"/>
    </location>
</feature>